<keyword evidence="2" id="KW-1185">Reference proteome</keyword>
<dbReference type="GeneID" id="20314701"/>
<dbReference type="Proteomes" id="UP000054324">
    <property type="component" value="Unassembled WGS sequence"/>
</dbReference>
<dbReference type="KEGG" id="ovi:T265_00513"/>
<proteinExistence type="predicted"/>
<dbReference type="RefSeq" id="XP_009162581.1">
    <property type="nucleotide sequence ID" value="XM_009164317.1"/>
</dbReference>
<gene>
    <name evidence="1" type="ORF">T265_00513</name>
</gene>
<dbReference type="AlphaFoldDB" id="A0A075A5P4"/>
<dbReference type="EMBL" id="KL596623">
    <property type="protein sequence ID" value="KER33622.1"/>
    <property type="molecule type" value="Genomic_DNA"/>
</dbReference>
<dbReference type="CTD" id="20314701"/>
<dbReference type="OrthoDB" id="10450004at2759"/>
<accession>A0A075A5P4</accession>
<name>A0A075A5P4_OPIVI</name>
<evidence type="ECO:0000313" key="2">
    <source>
        <dbReference type="Proteomes" id="UP000054324"/>
    </source>
</evidence>
<reference evidence="1 2" key="1">
    <citation type="submission" date="2013-11" db="EMBL/GenBank/DDBJ databases">
        <title>Opisthorchis viverrini - life in the bile duct.</title>
        <authorList>
            <person name="Young N.D."/>
            <person name="Nagarajan N."/>
            <person name="Lin S.J."/>
            <person name="Korhonen P.K."/>
            <person name="Jex A.R."/>
            <person name="Hall R.S."/>
            <person name="Safavi-Hemami H."/>
            <person name="Kaewkong W."/>
            <person name="Bertrand D."/>
            <person name="Gao S."/>
            <person name="Seet Q."/>
            <person name="Wongkham S."/>
            <person name="Teh B.T."/>
            <person name="Wongkham C."/>
            <person name="Intapan P.M."/>
            <person name="Maleewong W."/>
            <person name="Yang X."/>
            <person name="Hu M."/>
            <person name="Wang Z."/>
            <person name="Hofmann A."/>
            <person name="Sternberg P.W."/>
            <person name="Tan P."/>
            <person name="Wang J."/>
            <person name="Gasser R.B."/>
        </authorList>
    </citation>
    <scope>NUCLEOTIDE SEQUENCE [LARGE SCALE GENOMIC DNA]</scope>
</reference>
<organism evidence="1 2">
    <name type="scientific">Opisthorchis viverrini</name>
    <name type="common">Southeast Asian liver fluke</name>
    <dbReference type="NCBI Taxonomy" id="6198"/>
    <lineage>
        <taxon>Eukaryota</taxon>
        <taxon>Metazoa</taxon>
        <taxon>Spiralia</taxon>
        <taxon>Lophotrochozoa</taxon>
        <taxon>Platyhelminthes</taxon>
        <taxon>Trematoda</taxon>
        <taxon>Digenea</taxon>
        <taxon>Opisthorchiida</taxon>
        <taxon>Opisthorchiata</taxon>
        <taxon>Opisthorchiidae</taxon>
        <taxon>Opisthorchis</taxon>
    </lineage>
</organism>
<sequence length="96" mass="10873">MCCTRPPHASATAIFEISRYMYICNALLIRLLKIRRQPMTGFAFLSRAHQVVPSAGEKRLTEGNTITIFRTSECESKSYSGPTLFKRDFLTLIQAV</sequence>
<protein>
    <submittedName>
        <fullName evidence="1">Uncharacterized protein</fullName>
    </submittedName>
</protein>
<evidence type="ECO:0000313" key="1">
    <source>
        <dbReference type="EMBL" id="KER33622.1"/>
    </source>
</evidence>